<dbReference type="Proteomes" id="UP001163046">
    <property type="component" value="Unassembled WGS sequence"/>
</dbReference>
<accession>A0A9X0A4P3</accession>
<organism evidence="1 2">
    <name type="scientific">Desmophyllum pertusum</name>
    <dbReference type="NCBI Taxonomy" id="174260"/>
    <lineage>
        <taxon>Eukaryota</taxon>
        <taxon>Metazoa</taxon>
        <taxon>Cnidaria</taxon>
        <taxon>Anthozoa</taxon>
        <taxon>Hexacorallia</taxon>
        <taxon>Scleractinia</taxon>
        <taxon>Caryophylliina</taxon>
        <taxon>Caryophylliidae</taxon>
        <taxon>Desmophyllum</taxon>
    </lineage>
</organism>
<gene>
    <name evidence="1" type="ORF">OS493_008258</name>
</gene>
<name>A0A9X0A4P3_9CNID</name>
<proteinExistence type="predicted"/>
<keyword evidence="2" id="KW-1185">Reference proteome</keyword>
<evidence type="ECO:0000313" key="2">
    <source>
        <dbReference type="Proteomes" id="UP001163046"/>
    </source>
</evidence>
<comment type="caution">
    <text evidence="1">The sequence shown here is derived from an EMBL/GenBank/DDBJ whole genome shotgun (WGS) entry which is preliminary data.</text>
</comment>
<dbReference type="EMBL" id="MU825399">
    <property type="protein sequence ID" value="KAJ7393010.1"/>
    <property type="molecule type" value="Genomic_DNA"/>
</dbReference>
<evidence type="ECO:0000313" key="1">
    <source>
        <dbReference type="EMBL" id="KAJ7393010.1"/>
    </source>
</evidence>
<reference evidence="1" key="1">
    <citation type="submission" date="2023-01" db="EMBL/GenBank/DDBJ databases">
        <title>Genome assembly of the deep-sea coral Lophelia pertusa.</title>
        <authorList>
            <person name="Herrera S."/>
            <person name="Cordes E."/>
        </authorList>
    </citation>
    <scope>NUCLEOTIDE SEQUENCE</scope>
    <source>
        <strain evidence="1">USNM1676648</strain>
        <tissue evidence="1">Polyp</tissue>
    </source>
</reference>
<sequence>MERLFFDPETNTLVSRAPGIEEFTQNPANYPGYVLLMKNDTGKLHVMTVAEAQRITDKQIITGMPADGFFQTLITQVIFTDWITEIYYNDFNGKDRYRAKPELI</sequence>
<protein>
    <submittedName>
        <fullName evidence="1">Uncharacterized protein</fullName>
    </submittedName>
</protein>
<dbReference type="AlphaFoldDB" id="A0A9X0A4P3"/>